<name>A0A0J6WBR0_9MYCO</name>
<evidence type="ECO:0000259" key="4">
    <source>
        <dbReference type="Pfam" id="PF17853"/>
    </source>
</evidence>
<comment type="caution">
    <text evidence="5">The sequence shown here is derived from an EMBL/GenBank/DDBJ whole genome shotgun (WGS) entry which is preliminary data.</text>
</comment>
<feature type="domain" description="PucR C-terminal helix-turn-helix" evidence="3">
    <location>
        <begin position="435"/>
        <end position="493"/>
    </location>
</feature>
<dbReference type="STRING" id="37916.MCHLDSM_01795"/>
<evidence type="ECO:0000313" key="6">
    <source>
        <dbReference type="Proteomes" id="UP000036513"/>
    </source>
</evidence>
<evidence type="ECO:0000259" key="3">
    <source>
        <dbReference type="Pfam" id="PF13556"/>
    </source>
</evidence>
<sequence length="573" mass="60247">MAITARSLTQVKNLGLALVAGAEAADREIDWAHAIELSDPTPYLAGGELVMTTGINIGTDDAAQLDYVARLVTADAAALAVDTGTTLREVPAGVLAAGDALGMPVLEVPRSTPFIAIARVVIDALKADELRSVQRVVDEQEFLARATLRGGIPGAVSALADSLSAEVIVADTDGTILAAAGGGQERLTAVLSEAVRKAASNRQAGYVTADGDGFVTVQKLRTALPVRGHLAVRTAHPMYNAHRLLVSHAVSLISIAMEKPARVVDAEQRLRRAVTREMVCGTGNVDVGMLRYFGFDPRDEVVVVVLTGAGPTLAAEQVLDRLLASAGPYLMTTVSDEMVIVIPAACGRRIPDVLTGLANESGEAIRGGASEPIRIAEIDKGVEQARIASLAEKGSRFTEFGQLDVFGVLLGGRGNAELRVLAGPLEPLVEQGEELLAALVAFLTHNGQIEAAATGLGIHRHTMRNRMQRITELLADDVQSADTRTQLWLAIRARELLAIRSRAGASFVDSRWSSTTAPRLSNWMQPEGTTDGGCFPGPKHAQKPPSCVGTPCIVEGERDAMTGLAGADTQPDG</sequence>
<feature type="domain" description="CdaR GGDEF-like" evidence="4">
    <location>
        <begin position="290"/>
        <end position="388"/>
    </location>
</feature>
<organism evidence="5 6">
    <name type="scientific">Mycolicibacterium chlorophenolicum</name>
    <dbReference type="NCBI Taxonomy" id="37916"/>
    <lineage>
        <taxon>Bacteria</taxon>
        <taxon>Bacillati</taxon>
        <taxon>Actinomycetota</taxon>
        <taxon>Actinomycetes</taxon>
        <taxon>Mycobacteriales</taxon>
        <taxon>Mycobacteriaceae</taxon>
        <taxon>Mycolicibacterium</taxon>
    </lineage>
</organism>
<dbReference type="RefSeq" id="WP_063840622.1">
    <property type="nucleotide sequence ID" value="NZ_JYNL01000019.1"/>
</dbReference>
<dbReference type="Pfam" id="PF17853">
    <property type="entry name" value="GGDEF_2"/>
    <property type="match status" value="1"/>
</dbReference>
<evidence type="ECO:0000313" key="5">
    <source>
        <dbReference type="EMBL" id="KMO79127.1"/>
    </source>
</evidence>
<dbReference type="EMBL" id="JYNL01000019">
    <property type="protein sequence ID" value="KMO79127.1"/>
    <property type="molecule type" value="Genomic_DNA"/>
</dbReference>
<dbReference type="InterPro" id="IPR012914">
    <property type="entry name" value="PucR_dom"/>
</dbReference>
<dbReference type="SMR" id="A0A0J6WBR0"/>
<gene>
    <name evidence="5" type="primary">pucR_2</name>
    <name evidence="5" type="ORF">MCHLDSM_01795</name>
</gene>
<dbReference type="InterPro" id="IPR051448">
    <property type="entry name" value="CdaR-like_regulators"/>
</dbReference>
<dbReference type="PANTHER" id="PTHR33744">
    <property type="entry name" value="CARBOHYDRATE DIACID REGULATOR"/>
    <property type="match status" value="1"/>
</dbReference>
<dbReference type="Pfam" id="PF13556">
    <property type="entry name" value="HTH_30"/>
    <property type="match status" value="1"/>
</dbReference>
<dbReference type="InterPro" id="IPR042070">
    <property type="entry name" value="PucR_C-HTH_sf"/>
</dbReference>
<feature type="domain" description="Purine catabolism PurC-like" evidence="2">
    <location>
        <begin position="10"/>
        <end position="125"/>
    </location>
</feature>
<comment type="similarity">
    <text evidence="1">Belongs to the CdaR family.</text>
</comment>
<dbReference type="InterPro" id="IPR025736">
    <property type="entry name" value="PucR_C-HTH_dom"/>
</dbReference>
<dbReference type="AlphaFoldDB" id="A0A0J6WBR0"/>
<evidence type="ECO:0000256" key="1">
    <source>
        <dbReference type="ARBA" id="ARBA00006754"/>
    </source>
</evidence>
<reference evidence="5 6" key="1">
    <citation type="journal article" date="2015" name="Genome Biol. Evol.">
        <title>Characterization of Three Mycobacterium spp. with Potential Use in Bioremediation by Genome Sequencing and Comparative Genomics.</title>
        <authorList>
            <person name="Das S."/>
            <person name="Pettersson B.M."/>
            <person name="Behra P.R."/>
            <person name="Ramesh M."/>
            <person name="Dasgupta S."/>
            <person name="Bhattacharya A."/>
            <person name="Kirsebom L.A."/>
        </authorList>
    </citation>
    <scope>NUCLEOTIDE SEQUENCE [LARGE SCALE GENOMIC DNA]</scope>
    <source>
        <strain evidence="5 6">DSM 43826</strain>
    </source>
</reference>
<proteinExistence type="inferred from homology"/>
<dbReference type="Proteomes" id="UP000036513">
    <property type="component" value="Unassembled WGS sequence"/>
</dbReference>
<dbReference type="InterPro" id="IPR041522">
    <property type="entry name" value="CdaR_GGDEF"/>
</dbReference>
<dbReference type="Pfam" id="PF07905">
    <property type="entry name" value="PucR"/>
    <property type="match status" value="1"/>
</dbReference>
<evidence type="ECO:0000259" key="2">
    <source>
        <dbReference type="Pfam" id="PF07905"/>
    </source>
</evidence>
<dbReference type="PATRIC" id="fig|37916.4.peg.1712"/>
<dbReference type="PANTHER" id="PTHR33744:SF1">
    <property type="entry name" value="DNA-BINDING TRANSCRIPTIONAL ACTIVATOR ADER"/>
    <property type="match status" value="1"/>
</dbReference>
<protein>
    <submittedName>
        <fullName evidence="5">Purine catabolism regulatory protein</fullName>
    </submittedName>
</protein>
<accession>A0A0J6WBR0</accession>
<keyword evidence="6" id="KW-1185">Reference proteome</keyword>
<dbReference type="Gene3D" id="1.10.10.2840">
    <property type="entry name" value="PucR C-terminal helix-turn-helix domain"/>
    <property type="match status" value="1"/>
</dbReference>